<dbReference type="Pfam" id="PF01476">
    <property type="entry name" value="LysM"/>
    <property type="match status" value="1"/>
</dbReference>
<keyword evidence="5" id="KW-0732">Signal</keyword>
<dbReference type="SMART" id="SM00047">
    <property type="entry name" value="LYZ2"/>
    <property type="match status" value="1"/>
</dbReference>
<dbReference type="CDD" id="cd00118">
    <property type="entry name" value="LysM"/>
    <property type="match status" value="1"/>
</dbReference>
<dbReference type="PROSITE" id="PS51257">
    <property type="entry name" value="PROKAR_LIPOPROTEIN"/>
    <property type="match status" value="1"/>
</dbReference>
<dbReference type="SMART" id="SM00257">
    <property type="entry name" value="LysM"/>
    <property type="match status" value="1"/>
</dbReference>
<dbReference type="Gene3D" id="1.10.530.10">
    <property type="match status" value="1"/>
</dbReference>
<dbReference type="PANTHER" id="PTHR33308:SF9">
    <property type="entry name" value="PEPTIDOGLYCAN HYDROLASE FLGJ"/>
    <property type="match status" value="1"/>
</dbReference>
<dbReference type="PROSITE" id="PS51782">
    <property type="entry name" value="LYSM"/>
    <property type="match status" value="1"/>
</dbReference>
<feature type="chain" id="PRO_5046717657" description="Peptidoglycan hydrolase" evidence="5">
    <location>
        <begin position="20"/>
        <end position="286"/>
    </location>
</feature>
<dbReference type="InterPro" id="IPR036779">
    <property type="entry name" value="LysM_dom_sf"/>
</dbReference>
<evidence type="ECO:0000256" key="2">
    <source>
        <dbReference type="ARBA" id="ARBA00022638"/>
    </source>
</evidence>
<dbReference type="SUPFAM" id="SSF54106">
    <property type="entry name" value="LysM domain"/>
    <property type="match status" value="1"/>
</dbReference>
<feature type="domain" description="LysM" evidence="6">
    <location>
        <begin position="242"/>
        <end position="285"/>
    </location>
</feature>
<evidence type="ECO:0000259" key="6">
    <source>
        <dbReference type="PROSITE" id="PS51782"/>
    </source>
</evidence>
<sequence length="286" mass="32441">MIKKLIYVFILLTIVSCGASRNKRITQTKNRTNTTKNNSSNKVVVIVTDDKENEQKEAKEELEATSKVSATYSNVNSYIDSFKDVAKLNMKQYGIPASIILAQGILESGAGNGRLCKEANNHFGIKCHKEWNGPSITHDDDAAQECFRKYDDPSESYRDHSLFLTSRSRYNKLFELDKGDFKSWAKGLKAAGYATDPKYPSKLIGIIERYQLDKYDNEVLNRIENIKSDNEVKNNDISNNVSLYIIQKGDTLYSLSRKFNLSVEELKKINGLKDNSLSIGQKIRLK</sequence>
<dbReference type="InterPro" id="IPR018392">
    <property type="entry name" value="LysM"/>
</dbReference>
<dbReference type="EMBL" id="VEVQ02000003">
    <property type="protein sequence ID" value="NHN25384.1"/>
    <property type="molecule type" value="Genomic_DNA"/>
</dbReference>
<evidence type="ECO:0000256" key="5">
    <source>
        <dbReference type="SAM" id="SignalP"/>
    </source>
</evidence>
<evidence type="ECO:0000313" key="7">
    <source>
        <dbReference type="EMBL" id="NHN25384.1"/>
    </source>
</evidence>
<name>A0ABX0IRH2_9FLAO</name>
<keyword evidence="1" id="KW-0929">Antimicrobial</keyword>
<dbReference type="InterPro" id="IPR051056">
    <property type="entry name" value="Glycosyl_Hydrolase_73"/>
</dbReference>
<dbReference type="InterPro" id="IPR002901">
    <property type="entry name" value="MGlyc_endo_b_GlcNAc-like_dom"/>
</dbReference>
<dbReference type="PANTHER" id="PTHR33308">
    <property type="entry name" value="PEPTIDOGLYCAN HYDROLASE FLGJ"/>
    <property type="match status" value="1"/>
</dbReference>
<evidence type="ECO:0000256" key="3">
    <source>
        <dbReference type="ARBA" id="ARBA00022801"/>
    </source>
</evidence>
<proteinExistence type="predicted"/>
<dbReference type="RefSeq" id="WP_140961487.1">
    <property type="nucleotide sequence ID" value="NZ_VEVQ02000003.1"/>
</dbReference>
<evidence type="ECO:0000256" key="1">
    <source>
        <dbReference type="ARBA" id="ARBA00022529"/>
    </source>
</evidence>
<evidence type="ECO:0000313" key="8">
    <source>
        <dbReference type="Proteomes" id="UP000817854"/>
    </source>
</evidence>
<reference evidence="7" key="1">
    <citation type="submission" date="2019-05" db="EMBL/GenBank/DDBJ databases">
        <authorList>
            <person name="Lianzixin W."/>
        </authorList>
    </citation>
    <scope>NUCLEOTIDE SEQUENCE</scope>
    <source>
        <strain evidence="7">EC11</strain>
    </source>
</reference>
<dbReference type="Pfam" id="PF01832">
    <property type="entry name" value="Glucosaminidase"/>
    <property type="match status" value="1"/>
</dbReference>
<keyword evidence="2" id="KW-0081">Bacteriolytic enzyme</keyword>
<keyword evidence="8" id="KW-1185">Reference proteome</keyword>
<feature type="signal peptide" evidence="5">
    <location>
        <begin position="1"/>
        <end position="19"/>
    </location>
</feature>
<dbReference type="Proteomes" id="UP000817854">
    <property type="component" value="Unassembled WGS sequence"/>
</dbReference>
<reference evidence="7" key="2">
    <citation type="submission" date="2020-02" db="EMBL/GenBank/DDBJ databases">
        <title>Flavobacterium profundi sp. nov., isolated from a deep-sea seamount.</title>
        <authorList>
            <person name="Zhang D.-C."/>
        </authorList>
    </citation>
    <scope>NUCLEOTIDE SEQUENCE</scope>
    <source>
        <strain evidence="7">EC11</strain>
    </source>
</reference>
<organism evidence="7 8">
    <name type="scientific">Flavobacterium jejuense</name>
    <dbReference type="NCBI Taxonomy" id="1544455"/>
    <lineage>
        <taxon>Bacteria</taxon>
        <taxon>Pseudomonadati</taxon>
        <taxon>Bacteroidota</taxon>
        <taxon>Flavobacteriia</taxon>
        <taxon>Flavobacteriales</taxon>
        <taxon>Flavobacteriaceae</taxon>
        <taxon>Flavobacterium</taxon>
    </lineage>
</organism>
<keyword evidence="3" id="KW-0378">Hydrolase</keyword>
<gene>
    <name evidence="7" type="ORF">FIA58_006825</name>
</gene>
<evidence type="ECO:0000256" key="4">
    <source>
        <dbReference type="ARBA" id="ARBA00032108"/>
    </source>
</evidence>
<protein>
    <recommendedName>
        <fullName evidence="4">Peptidoglycan hydrolase</fullName>
    </recommendedName>
</protein>
<accession>A0ABX0IRH2</accession>
<dbReference type="Gene3D" id="3.10.350.10">
    <property type="entry name" value="LysM domain"/>
    <property type="match status" value="1"/>
</dbReference>
<comment type="caution">
    <text evidence="7">The sequence shown here is derived from an EMBL/GenBank/DDBJ whole genome shotgun (WGS) entry which is preliminary data.</text>
</comment>